<dbReference type="PANTHER" id="PTHR43833">
    <property type="entry name" value="POTASSIUM CHANNEL PROTEIN 2-RELATED-RELATED"/>
    <property type="match status" value="1"/>
</dbReference>
<evidence type="ECO:0000313" key="9">
    <source>
        <dbReference type="EMBL" id="GGN16829.1"/>
    </source>
</evidence>
<dbReference type="SUPFAM" id="SSF116726">
    <property type="entry name" value="TrkA C-terminal domain-like"/>
    <property type="match status" value="2"/>
</dbReference>
<evidence type="ECO:0000259" key="8">
    <source>
        <dbReference type="PROSITE" id="PS51202"/>
    </source>
</evidence>
<dbReference type="PRINTS" id="PR00335">
    <property type="entry name" value="KUPTAKETRKA"/>
</dbReference>
<keyword evidence="2" id="KW-0813">Transport</keyword>
<dbReference type="Pfam" id="PF02254">
    <property type="entry name" value="TrkA_N"/>
    <property type="match status" value="2"/>
</dbReference>
<dbReference type="InterPro" id="IPR036291">
    <property type="entry name" value="NAD(P)-bd_dom_sf"/>
</dbReference>
<keyword evidence="4" id="KW-0630">Potassium</keyword>
<feature type="domain" description="RCK C-terminal" evidence="8">
    <location>
        <begin position="146"/>
        <end position="227"/>
    </location>
</feature>
<dbReference type="Gene3D" id="3.30.70.1450">
    <property type="entry name" value="Regulator of K+ conductance, C-terminal domain"/>
    <property type="match status" value="2"/>
</dbReference>
<feature type="domain" description="RCK N-terminal" evidence="7">
    <location>
        <begin position="234"/>
        <end position="351"/>
    </location>
</feature>
<evidence type="ECO:0000256" key="3">
    <source>
        <dbReference type="ARBA" id="ARBA00022538"/>
    </source>
</evidence>
<dbReference type="AlphaFoldDB" id="A0A830GD93"/>
<evidence type="ECO:0000256" key="5">
    <source>
        <dbReference type="ARBA" id="ARBA00023027"/>
    </source>
</evidence>
<dbReference type="PROSITE" id="PS51201">
    <property type="entry name" value="RCK_N"/>
    <property type="match status" value="2"/>
</dbReference>
<dbReference type="EMBL" id="BMOQ01000004">
    <property type="protein sequence ID" value="GGN16829.1"/>
    <property type="molecule type" value="Genomic_DNA"/>
</dbReference>
<organism evidence="9 10">
    <name type="scientific">Halarchaeum nitratireducens</name>
    <dbReference type="NCBI Taxonomy" id="489913"/>
    <lineage>
        <taxon>Archaea</taxon>
        <taxon>Methanobacteriati</taxon>
        <taxon>Methanobacteriota</taxon>
        <taxon>Stenosarchaea group</taxon>
        <taxon>Halobacteria</taxon>
        <taxon>Halobacteriales</taxon>
        <taxon>Halobacteriaceae</taxon>
    </lineage>
</organism>
<dbReference type="GO" id="GO:0005886">
    <property type="term" value="C:plasma membrane"/>
    <property type="evidence" value="ECO:0007669"/>
    <property type="project" value="InterPro"/>
</dbReference>
<dbReference type="InterPro" id="IPR003148">
    <property type="entry name" value="RCK_N"/>
</dbReference>
<name>A0A830GD93_9EURY</name>
<keyword evidence="3" id="KW-0633">Potassium transport</keyword>
<dbReference type="Pfam" id="PF02080">
    <property type="entry name" value="TrkA_C"/>
    <property type="match status" value="2"/>
</dbReference>
<keyword evidence="6" id="KW-0406">Ion transport</keyword>
<dbReference type="InterPro" id="IPR006037">
    <property type="entry name" value="RCK_C"/>
</dbReference>
<evidence type="ECO:0000313" key="10">
    <source>
        <dbReference type="Proteomes" id="UP000608850"/>
    </source>
</evidence>
<comment type="function">
    <text evidence="1">Part of a potassium transport system.</text>
</comment>
<evidence type="ECO:0000259" key="7">
    <source>
        <dbReference type="PROSITE" id="PS51201"/>
    </source>
</evidence>
<dbReference type="InterPro" id="IPR050721">
    <property type="entry name" value="Trk_Ktr_HKT_K-transport"/>
</dbReference>
<proteinExistence type="predicted"/>
<dbReference type="SUPFAM" id="SSF51735">
    <property type="entry name" value="NAD(P)-binding Rossmann-fold domains"/>
    <property type="match status" value="2"/>
</dbReference>
<dbReference type="PROSITE" id="PS51202">
    <property type="entry name" value="RCK_C"/>
    <property type="match status" value="2"/>
</dbReference>
<dbReference type="NCBIfam" id="NF007031">
    <property type="entry name" value="PRK09496.1-2"/>
    <property type="match status" value="1"/>
</dbReference>
<dbReference type="InterPro" id="IPR006036">
    <property type="entry name" value="K_uptake_TrkA"/>
</dbReference>
<dbReference type="NCBIfam" id="NF007034">
    <property type="entry name" value="PRK09496.2-1"/>
    <property type="match status" value="1"/>
</dbReference>
<evidence type="ECO:0000256" key="6">
    <source>
        <dbReference type="ARBA" id="ARBA00023065"/>
    </source>
</evidence>
<comment type="caution">
    <text evidence="9">The sequence shown here is derived from an EMBL/GenBank/DDBJ whole genome shotgun (WGS) entry which is preliminary data.</text>
</comment>
<dbReference type="Proteomes" id="UP000608850">
    <property type="component" value="Unassembled WGS sequence"/>
</dbReference>
<dbReference type="InterPro" id="IPR036721">
    <property type="entry name" value="RCK_C_sf"/>
</dbReference>
<reference evidence="9 10" key="1">
    <citation type="journal article" date="2019" name="Int. J. Syst. Evol. Microbiol.">
        <title>The Global Catalogue of Microorganisms (GCM) 10K type strain sequencing project: providing services to taxonomists for standard genome sequencing and annotation.</title>
        <authorList>
            <consortium name="The Broad Institute Genomics Platform"/>
            <consortium name="The Broad Institute Genome Sequencing Center for Infectious Disease"/>
            <person name="Wu L."/>
            <person name="Ma J."/>
        </authorList>
    </citation>
    <scope>NUCLEOTIDE SEQUENCE [LARGE SCALE GENOMIC DNA]</scope>
    <source>
        <strain evidence="9 10">JCM 16331</strain>
    </source>
</reference>
<dbReference type="Gene3D" id="3.40.50.720">
    <property type="entry name" value="NAD(P)-binding Rossmann-like Domain"/>
    <property type="match status" value="2"/>
</dbReference>
<keyword evidence="5" id="KW-0520">NAD</keyword>
<accession>A0A830GD93</accession>
<sequence length="452" mass="47748">MYTEGSAMRVLIVGAGEVGSSIAASLAESHEVVVVDVDSERVEQLTYEHDVLTVEGDGASLDTLRTADVGKADIAIASTDDDETNLAICGTVKTASDAFTIARVQNRAYLETWRHSQGVFGVDFMVCTDLLTAQSIVRIVGLPTARDVDPFAGGRVQMAEFEVTEGSPLAGQTVQEADRFDALTFAAVIQGDDVEIARGDTAIAAGDKVVVIGRPGSVEAFAAAVVPEGGAEEVGNVVIVGGSSVGELTGRLLSERGFVPRLIEQDPERARELAEALSKTTVLEHDATDAEFLEREHVGEAGLLVAALDSDERNLLVSLLAKRLGVSRTVAIVDNPAYVDLFEAVGVDIAINPREVTAEEITRFTRERRMENVAIVEPGAAEVLEVEIGEESVLAGRSIREAVADLPDGVVVGAITRGGEFVMPRGDTVIQVGDHVVAFVREDALDAVTATI</sequence>
<evidence type="ECO:0000256" key="1">
    <source>
        <dbReference type="ARBA" id="ARBA00003660"/>
    </source>
</evidence>
<keyword evidence="10" id="KW-1185">Reference proteome</keyword>
<dbReference type="PANTHER" id="PTHR43833:SF5">
    <property type="entry name" value="TRK SYSTEM POTASSIUM UPTAKE PROTEIN TRKA"/>
    <property type="match status" value="1"/>
</dbReference>
<feature type="domain" description="RCK N-terminal" evidence="7">
    <location>
        <begin position="7"/>
        <end position="126"/>
    </location>
</feature>
<dbReference type="NCBIfam" id="NF007039">
    <property type="entry name" value="PRK09496.3-2"/>
    <property type="match status" value="1"/>
</dbReference>
<protein>
    <submittedName>
        <fullName evidence="9">Trk system potassium transport protein TrkA</fullName>
    </submittedName>
</protein>
<evidence type="ECO:0000256" key="2">
    <source>
        <dbReference type="ARBA" id="ARBA00022448"/>
    </source>
</evidence>
<evidence type="ECO:0000256" key="4">
    <source>
        <dbReference type="ARBA" id="ARBA00022958"/>
    </source>
</evidence>
<dbReference type="GO" id="GO:0015079">
    <property type="term" value="F:potassium ion transmembrane transporter activity"/>
    <property type="evidence" value="ECO:0007669"/>
    <property type="project" value="InterPro"/>
</dbReference>
<feature type="domain" description="RCK C-terminal" evidence="8">
    <location>
        <begin position="371"/>
        <end position="452"/>
    </location>
</feature>
<gene>
    <name evidence="9" type="primary">trkA</name>
    <name evidence="9" type="ORF">GCM10009021_16890</name>
</gene>